<dbReference type="SUPFAM" id="SSF48452">
    <property type="entry name" value="TPR-like"/>
    <property type="match status" value="1"/>
</dbReference>
<keyword evidence="3" id="KW-1185">Reference proteome</keyword>
<sequence>MRSFNRHGSDLILPSSPDADPCMGDPVAEALWQAMRRHDWTRIRELFDPVADPDDRSFYLGVCAAAPGVGDWIAEWCRAEPGAPLPLVIRAAHLLLPERVPAEGLPPENVGLAEECLTDVLSRDPDNADAWALLVTAARAGRVDRKEALWRFERVVDLHPTHLDAHTEMLAWLGLHDGPDEAYGFARDVVTKAPAGSPLGKLIPLAHIDRWRSLPHAERGPFMAQDWVRGGLRAAADHSIRHPSYRPRPGWPATHNAFAFALVMAGEVAAAAEQFRFIGDQVTRRPWDAYHADPVRAFTELRGWAREWADFR</sequence>
<evidence type="ECO:0000313" key="2">
    <source>
        <dbReference type="EMBL" id="MFD0682897.1"/>
    </source>
</evidence>
<dbReference type="RefSeq" id="WP_131759079.1">
    <property type="nucleotide sequence ID" value="NZ_CAACUY010000067.1"/>
</dbReference>
<evidence type="ECO:0000256" key="1">
    <source>
        <dbReference type="SAM" id="MobiDB-lite"/>
    </source>
</evidence>
<organism evidence="2 3">
    <name type="scientific">Actinomadura fibrosa</name>
    <dbReference type="NCBI Taxonomy" id="111802"/>
    <lineage>
        <taxon>Bacteria</taxon>
        <taxon>Bacillati</taxon>
        <taxon>Actinomycetota</taxon>
        <taxon>Actinomycetes</taxon>
        <taxon>Streptosporangiales</taxon>
        <taxon>Thermomonosporaceae</taxon>
        <taxon>Actinomadura</taxon>
    </lineage>
</organism>
<gene>
    <name evidence="2" type="ORF">ACFQZM_00185</name>
</gene>
<dbReference type="Gene3D" id="1.25.40.10">
    <property type="entry name" value="Tetratricopeptide repeat domain"/>
    <property type="match status" value="1"/>
</dbReference>
<evidence type="ECO:0000313" key="3">
    <source>
        <dbReference type="Proteomes" id="UP001597063"/>
    </source>
</evidence>
<evidence type="ECO:0008006" key="4">
    <source>
        <dbReference type="Google" id="ProtNLM"/>
    </source>
</evidence>
<proteinExistence type="predicted"/>
<name>A0ABW2XDX4_9ACTN</name>
<dbReference type="EMBL" id="JBHTGP010000001">
    <property type="protein sequence ID" value="MFD0682897.1"/>
    <property type="molecule type" value="Genomic_DNA"/>
</dbReference>
<feature type="region of interest" description="Disordered" evidence="1">
    <location>
        <begin position="1"/>
        <end position="20"/>
    </location>
</feature>
<dbReference type="InterPro" id="IPR011990">
    <property type="entry name" value="TPR-like_helical_dom_sf"/>
</dbReference>
<accession>A0ABW2XDX4</accession>
<reference evidence="3" key="1">
    <citation type="journal article" date="2019" name="Int. J. Syst. Evol. Microbiol.">
        <title>The Global Catalogue of Microorganisms (GCM) 10K type strain sequencing project: providing services to taxonomists for standard genome sequencing and annotation.</title>
        <authorList>
            <consortium name="The Broad Institute Genomics Platform"/>
            <consortium name="The Broad Institute Genome Sequencing Center for Infectious Disease"/>
            <person name="Wu L."/>
            <person name="Ma J."/>
        </authorList>
    </citation>
    <scope>NUCLEOTIDE SEQUENCE [LARGE SCALE GENOMIC DNA]</scope>
    <source>
        <strain evidence="3">JCM 9371</strain>
    </source>
</reference>
<dbReference type="Proteomes" id="UP001597063">
    <property type="component" value="Unassembled WGS sequence"/>
</dbReference>
<comment type="caution">
    <text evidence="2">The sequence shown here is derived from an EMBL/GenBank/DDBJ whole genome shotgun (WGS) entry which is preliminary data.</text>
</comment>
<protein>
    <recommendedName>
        <fullName evidence="4">Tetratricopeptide repeat protein</fullName>
    </recommendedName>
</protein>